<gene>
    <name evidence="1" type="ORF">GOARA_013_00730</name>
</gene>
<proteinExistence type="predicted"/>
<evidence type="ECO:0000313" key="1">
    <source>
        <dbReference type="EMBL" id="GAB08629.1"/>
    </source>
</evidence>
<evidence type="ECO:0000313" key="2">
    <source>
        <dbReference type="Proteomes" id="UP000035088"/>
    </source>
</evidence>
<keyword evidence="2" id="KW-1185">Reference proteome</keyword>
<name>G7GYF4_9ACTN</name>
<protein>
    <submittedName>
        <fullName evidence="1">Uncharacterized protein</fullName>
    </submittedName>
</protein>
<reference evidence="1 2" key="1">
    <citation type="submission" date="2011-11" db="EMBL/GenBank/DDBJ databases">
        <title>Whole genome shotgun sequence of Gordonia araii NBRC 100433.</title>
        <authorList>
            <person name="Yoshida Y."/>
            <person name="Hosoyama A."/>
            <person name="Tsuchikane K."/>
            <person name="Katsumata H."/>
            <person name="Yamazaki S."/>
            <person name="Fujita N."/>
        </authorList>
    </citation>
    <scope>NUCLEOTIDE SEQUENCE [LARGE SCALE GENOMIC DNA]</scope>
    <source>
        <strain evidence="1 2">NBRC 100433</strain>
    </source>
</reference>
<dbReference type="EMBL" id="BAEE01000013">
    <property type="protein sequence ID" value="GAB08629.1"/>
    <property type="molecule type" value="Genomic_DNA"/>
</dbReference>
<comment type="caution">
    <text evidence="1">The sequence shown here is derived from an EMBL/GenBank/DDBJ whole genome shotgun (WGS) entry which is preliminary data.</text>
</comment>
<sequence length="81" mass="9065">MSEALMPNRFLHYGGSKYILNREGEARLQRVLESVYGTGVNHQWFTLYPDSSTPCSLLIAPGVPMSVETEYEIGDDVDAQL</sequence>
<dbReference type="STRING" id="1073574.GOARA_013_00730"/>
<dbReference type="AlphaFoldDB" id="G7GYF4"/>
<organism evidence="1 2">
    <name type="scientific">Gordonia araii NBRC 100433</name>
    <dbReference type="NCBI Taxonomy" id="1073574"/>
    <lineage>
        <taxon>Bacteria</taxon>
        <taxon>Bacillati</taxon>
        <taxon>Actinomycetota</taxon>
        <taxon>Actinomycetes</taxon>
        <taxon>Mycobacteriales</taxon>
        <taxon>Gordoniaceae</taxon>
        <taxon>Gordonia</taxon>
    </lineage>
</organism>
<accession>G7GYF4</accession>
<dbReference type="Proteomes" id="UP000035088">
    <property type="component" value="Unassembled WGS sequence"/>
</dbReference>